<organism evidence="3 4">
    <name type="scientific">Paramuricea clavata</name>
    <name type="common">Red gorgonian</name>
    <name type="synonym">Violescent sea-whip</name>
    <dbReference type="NCBI Taxonomy" id="317549"/>
    <lineage>
        <taxon>Eukaryota</taxon>
        <taxon>Metazoa</taxon>
        <taxon>Cnidaria</taxon>
        <taxon>Anthozoa</taxon>
        <taxon>Octocorallia</taxon>
        <taxon>Malacalcyonacea</taxon>
        <taxon>Plexauridae</taxon>
        <taxon>Paramuricea</taxon>
    </lineage>
</organism>
<dbReference type="GO" id="GO:0033204">
    <property type="term" value="F:ribonuclease P RNA binding"/>
    <property type="evidence" value="ECO:0007669"/>
    <property type="project" value="TreeGrafter"/>
</dbReference>
<keyword evidence="1" id="KW-0819">tRNA processing</keyword>
<evidence type="ECO:0000256" key="1">
    <source>
        <dbReference type="ARBA" id="ARBA00022694"/>
    </source>
</evidence>
<name>A0A7D9IBD1_PARCT</name>
<dbReference type="Proteomes" id="UP001152795">
    <property type="component" value="Unassembled WGS sequence"/>
</dbReference>
<dbReference type="GO" id="GO:0005730">
    <property type="term" value="C:nucleolus"/>
    <property type="evidence" value="ECO:0007669"/>
    <property type="project" value="TreeGrafter"/>
</dbReference>
<dbReference type="PANTHER" id="PTHR15441:SF1">
    <property type="entry name" value="RIBONUCLEASE P PROTEIN SUBUNIT P14"/>
    <property type="match status" value="1"/>
</dbReference>
<sequence length="135" mass="15247">MSSRVTAKQKSEYYYLKCVLEQEENGTIKYIVLERVKLKSLIVNALKQLHGLVGAAITVDVLKCEKTSGEIILRVKSSDLIKLRSSLTILNNYNGTPCRCNVKQVSPYLMSLAADSRAWSPVEVRGKQSRYYEQS</sequence>
<dbReference type="InterPro" id="IPR038085">
    <property type="entry name" value="Rnp2-like_sf"/>
</dbReference>
<proteinExistence type="predicted"/>
<accession>A0A7D9IBD1</accession>
<feature type="domain" description="Ribonucleases P/MRP subunit Pop8-like" evidence="2">
    <location>
        <begin position="13"/>
        <end position="88"/>
    </location>
</feature>
<dbReference type="Pfam" id="PF20976">
    <property type="entry name" value="Pop8"/>
    <property type="match status" value="1"/>
</dbReference>
<keyword evidence="4" id="KW-1185">Reference proteome</keyword>
<evidence type="ECO:0000313" key="4">
    <source>
        <dbReference type="Proteomes" id="UP001152795"/>
    </source>
</evidence>
<reference evidence="3" key="1">
    <citation type="submission" date="2020-04" db="EMBL/GenBank/DDBJ databases">
        <authorList>
            <person name="Alioto T."/>
            <person name="Alioto T."/>
            <person name="Gomez Garrido J."/>
        </authorList>
    </citation>
    <scope>NUCLEOTIDE SEQUENCE</scope>
    <source>
        <strain evidence="3">A484AB</strain>
    </source>
</reference>
<dbReference type="EMBL" id="CACRXK020005222">
    <property type="protein sequence ID" value="CAB4005509.1"/>
    <property type="molecule type" value="Genomic_DNA"/>
</dbReference>
<evidence type="ECO:0000259" key="2">
    <source>
        <dbReference type="Pfam" id="PF20976"/>
    </source>
</evidence>
<dbReference type="AlphaFoldDB" id="A0A7D9IBD1"/>
<dbReference type="GO" id="GO:0030681">
    <property type="term" value="C:multimeric ribonuclease P complex"/>
    <property type="evidence" value="ECO:0007669"/>
    <property type="project" value="TreeGrafter"/>
</dbReference>
<protein>
    <submittedName>
        <fullName evidence="3">Ribonuclease P subunit p14</fullName>
    </submittedName>
</protein>
<comment type="caution">
    <text evidence="3">The sequence shown here is derived from an EMBL/GenBank/DDBJ whole genome shotgun (WGS) entry which is preliminary data.</text>
</comment>
<dbReference type="InterPro" id="IPR049128">
    <property type="entry name" value="Pop8-like_dom"/>
</dbReference>
<dbReference type="GO" id="GO:0001682">
    <property type="term" value="P:tRNA 5'-leader removal"/>
    <property type="evidence" value="ECO:0007669"/>
    <property type="project" value="TreeGrafter"/>
</dbReference>
<dbReference type="Gene3D" id="3.30.70.3250">
    <property type="entry name" value="Ribonuclease P, Pop5 subunit"/>
    <property type="match status" value="1"/>
</dbReference>
<dbReference type="OrthoDB" id="2262258at2759"/>
<gene>
    <name evidence="3" type="ORF">PACLA_8A026330</name>
</gene>
<dbReference type="SUPFAM" id="SSF160350">
    <property type="entry name" value="Rnp2-like"/>
    <property type="match status" value="1"/>
</dbReference>
<dbReference type="PANTHER" id="PTHR15441">
    <property type="entry name" value="RIBONUCLEASE P PROTEIN SUBUNIT P14"/>
    <property type="match status" value="1"/>
</dbReference>
<evidence type="ECO:0000313" key="3">
    <source>
        <dbReference type="EMBL" id="CAB4005509.1"/>
    </source>
</evidence>